<dbReference type="EMBL" id="NBCO01000013">
    <property type="protein sequence ID" value="ORC89200.1"/>
    <property type="molecule type" value="Genomic_DNA"/>
</dbReference>
<dbReference type="RefSeq" id="XP_028883266.1">
    <property type="nucleotide sequence ID" value="XM_029025420.1"/>
</dbReference>
<dbReference type="VEuPathDB" id="TriTrypDB:TM35_000132040"/>
<dbReference type="AlphaFoldDB" id="A0A1X0NYG4"/>
<accession>A0A1X0NYG4</accession>
<organism evidence="1 2">
    <name type="scientific">Trypanosoma theileri</name>
    <dbReference type="NCBI Taxonomy" id="67003"/>
    <lineage>
        <taxon>Eukaryota</taxon>
        <taxon>Discoba</taxon>
        <taxon>Euglenozoa</taxon>
        <taxon>Kinetoplastea</taxon>
        <taxon>Metakinetoplastina</taxon>
        <taxon>Trypanosomatida</taxon>
        <taxon>Trypanosomatidae</taxon>
        <taxon>Trypanosoma</taxon>
    </lineage>
</organism>
<keyword evidence="2" id="KW-1185">Reference proteome</keyword>
<reference evidence="1 2" key="1">
    <citation type="submission" date="2017-03" db="EMBL/GenBank/DDBJ databases">
        <title>An alternative strategy for trypanosome survival in the mammalian bloodstream revealed through genome and transcriptome analysis of the ubiquitous bovine parasite Trypanosoma (Megatrypanum) theileri.</title>
        <authorList>
            <person name="Kelly S."/>
            <person name="Ivens A."/>
            <person name="Mott A."/>
            <person name="O'Neill E."/>
            <person name="Emms D."/>
            <person name="Macleod O."/>
            <person name="Voorheis P."/>
            <person name="Matthews J."/>
            <person name="Matthews K."/>
            <person name="Carrington M."/>
        </authorList>
    </citation>
    <scope>NUCLEOTIDE SEQUENCE [LARGE SCALE GENOMIC DNA]</scope>
    <source>
        <strain evidence="1">Edinburgh</strain>
    </source>
</reference>
<name>A0A1X0NYG4_9TRYP</name>
<protein>
    <submittedName>
        <fullName evidence="1">Uncharacterized protein</fullName>
    </submittedName>
</protein>
<proteinExistence type="predicted"/>
<comment type="caution">
    <text evidence="1">The sequence shown here is derived from an EMBL/GenBank/DDBJ whole genome shotgun (WGS) entry which is preliminary data.</text>
</comment>
<sequence length="139" mass="15684">MFGLITSESAGPHGKVKAWGEKVLHNMQKMRGHHRRAEVSNKGIRFHRGALQPQGKHGFFKPKYVKKVERDTVAGKDDGGRIGKYGFTHDVCGGRKERISFPLLLLLKDSTSTLIKFKSRFITTPKPGKFTTQREGHWG</sequence>
<dbReference type="Proteomes" id="UP000192257">
    <property type="component" value="Unassembled WGS sequence"/>
</dbReference>
<evidence type="ECO:0000313" key="1">
    <source>
        <dbReference type="EMBL" id="ORC89200.1"/>
    </source>
</evidence>
<dbReference type="GeneID" id="39985200"/>
<evidence type="ECO:0000313" key="2">
    <source>
        <dbReference type="Proteomes" id="UP000192257"/>
    </source>
</evidence>
<gene>
    <name evidence="1" type="ORF">TM35_000132040</name>
</gene>